<evidence type="ECO:0000313" key="4">
    <source>
        <dbReference type="Proteomes" id="UP000183766"/>
    </source>
</evidence>
<evidence type="ECO:0000313" key="2">
    <source>
        <dbReference type="EMBL" id="SFN28442.1"/>
    </source>
</evidence>
<reference evidence="3 4" key="1">
    <citation type="submission" date="2016-10" db="EMBL/GenBank/DDBJ databases">
        <authorList>
            <person name="de Groot N.N."/>
        </authorList>
    </citation>
    <scope>NUCLEOTIDE SEQUENCE [LARGE SCALE GENOMIC DNA]</scope>
    <source>
        <strain evidence="2 4">NLAE-zl-C202</strain>
        <strain evidence="1 3">NLAE-zl-G339</strain>
    </source>
</reference>
<dbReference type="EMBL" id="FOUM01000028">
    <property type="protein sequence ID" value="SFN28442.1"/>
    <property type="molecule type" value="Genomic_DNA"/>
</dbReference>
<sequence length="385" mass="44527">MRTTFLNLIFLFAIVGCKQPAINKVQQAVEAQAKLFVDSGLIVNEYVILYELAINDSNHIYRIQAADCPADLKFEYPSKILKYKDKYLCYIELDELPMSADEMIDISGYSGNLVEEGGGGESWILVVSKLGKKKILIDISLLEGWGTYFNITELWPYFSGYVKGCPVQMGIMSHDVELNDFYLSCNIDSIKRNLFWNENQRATMIKNVYGQIYLKNNTDSVVCLSSSTKRHYAVVNGQDSLYLSLCDSLPIILGPNEKRILEYKSLPRQDVFFRNLALIEDSWGDFYKLFCRSTYSLISVNGRDYQTKVMFHDIDNYGFDVSAMPGFLFRILNHGIYDKKDGEMSRFRFWSDKWNAMSDADRKRLSEDADKRYQRNVNRIRYGSR</sequence>
<dbReference type="EMBL" id="FNRP01000018">
    <property type="protein sequence ID" value="SEA91651.1"/>
    <property type="molecule type" value="Genomic_DNA"/>
</dbReference>
<dbReference type="RefSeq" id="WP_074707004.1">
    <property type="nucleotide sequence ID" value="NZ_FNRP01000018.1"/>
</dbReference>
<dbReference type="Proteomes" id="UP000183766">
    <property type="component" value="Unassembled WGS sequence"/>
</dbReference>
<dbReference type="Pfam" id="PF15582">
    <property type="entry name" value="Imm65"/>
    <property type="match status" value="1"/>
</dbReference>
<gene>
    <name evidence="1" type="ORF">SAMN04487924_11827</name>
    <name evidence="2" type="ORF">SAMN05216250_12839</name>
</gene>
<dbReference type="InterPro" id="IPR028967">
    <property type="entry name" value="Imm65"/>
</dbReference>
<name>A0A1H4F352_9BACE</name>
<evidence type="ECO:0000313" key="3">
    <source>
        <dbReference type="Proteomes" id="UP000183040"/>
    </source>
</evidence>
<organism evidence="1 3">
    <name type="scientific">Bacteroides xylanisolvens</name>
    <dbReference type="NCBI Taxonomy" id="371601"/>
    <lineage>
        <taxon>Bacteria</taxon>
        <taxon>Pseudomonadati</taxon>
        <taxon>Bacteroidota</taxon>
        <taxon>Bacteroidia</taxon>
        <taxon>Bacteroidales</taxon>
        <taxon>Bacteroidaceae</taxon>
        <taxon>Bacteroides</taxon>
    </lineage>
</organism>
<dbReference type="AlphaFoldDB" id="A0A1H4F352"/>
<dbReference type="PROSITE" id="PS51257">
    <property type="entry name" value="PROKAR_LIPOPROTEIN"/>
    <property type="match status" value="1"/>
</dbReference>
<evidence type="ECO:0000313" key="1">
    <source>
        <dbReference type="EMBL" id="SEA91651.1"/>
    </source>
</evidence>
<protein>
    <submittedName>
        <fullName evidence="1">Immunity protein 65</fullName>
    </submittedName>
</protein>
<proteinExistence type="predicted"/>
<accession>A0A1H4F352</accession>
<dbReference type="Proteomes" id="UP000183040">
    <property type="component" value="Unassembled WGS sequence"/>
</dbReference>